<sequence>MKFFENTNYLAATGFIEKFYTYDVNILDKKSPGKWVMNFINNKTPMEIYKKLCQKNFLAGPGFCYNRDLINIYGFYDESYRLIEDYSRYLYLTRNGCKLGFINLCIIKYRAGVGVYYKGMNGDSNDKIYVQYNNDLDLIKKKEINPYMNYFK</sequence>
<dbReference type="InterPro" id="IPR029044">
    <property type="entry name" value="Nucleotide-diphossugar_trans"/>
</dbReference>
<accession>A0A645AVX6</accession>
<dbReference type="EMBL" id="VSSQ01015768">
    <property type="protein sequence ID" value="MPM56461.1"/>
    <property type="molecule type" value="Genomic_DNA"/>
</dbReference>
<protein>
    <submittedName>
        <fullName evidence="1">Uncharacterized protein</fullName>
    </submittedName>
</protein>
<dbReference type="AlphaFoldDB" id="A0A645AVX6"/>
<evidence type="ECO:0000313" key="1">
    <source>
        <dbReference type="EMBL" id="MPM56461.1"/>
    </source>
</evidence>
<comment type="caution">
    <text evidence="1">The sequence shown here is derived from an EMBL/GenBank/DDBJ whole genome shotgun (WGS) entry which is preliminary data.</text>
</comment>
<proteinExistence type="predicted"/>
<dbReference type="Gene3D" id="3.90.550.10">
    <property type="entry name" value="Spore Coat Polysaccharide Biosynthesis Protein SpsA, Chain A"/>
    <property type="match status" value="1"/>
</dbReference>
<dbReference type="SUPFAM" id="SSF53448">
    <property type="entry name" value="Nucleotide-diphospho-sugar transferases"/>
    <property type="match status" value="1"/>
</dbReference>
<organism evidence="1">
    <name type="scientific">bioreactor metagenome</name>
    <dbReference type="NCBI Taxonomy" id="1076179"/>
    <lineage>
        <taxon>unclassified sequences</taxon>
        <taxon>metagenomes</taxon>
        <taxon>ecological metagenomes</taxon>
    </lineage>
</organism>
<name>A0A645AVX6_9ZZZZ</name>
<gene>
    <name evidence="1" type="ORF">SDC9_103266</name>
</gene>
<reference evidence="1" key="1">
    <citation type="submission" date="2019-08" db="EMBL/GenBank/DDBJ databases">
        <authorList>
            <person name="Kucharzyk K."/>
            <person name="Murdoch R.W."/>
            <person name="Higgins S."/>
            <person name="Loffler F."/>
        </authorList>
    </citation>
    <scope>NUCLEOTIDE SEQUENCE</scope>
</reference>